<feature type="region of interest" description="Disordered" evidence="2">
    <location>
        <begin position="1"/>
        <end position="33"/>
    </location>
</feature>
<gene>
    <name evidence="3" type="ORF">AWC38_SpisGene5159</name>
</gene>
<dbReference type="AlphaFoldDB" id="A0A2B4SKY9"/>
<feature type="region of interest" description="Disordered" evidence="2">
    <location>
        <begin position="736"/>
        <end position="800"/>
    </location>
</feature>
<protein>
    <recommendedName>
        <fullName evidence="5">THAP-type domain-containing protein</fullName>
    </recommendedName>
</protein>
<evidence type="ECO:0000256" key="1">
    <source>
        <dbReference type="SAM" id="Coils"/>
    </source>
</evidence>
<sequence length="800" mass="87751">MANKTGDSRSGPRRRRFSALFDPELPRPVSSSTRLDPTIETILRRTVMRADAKKAYSSLQNTIKLLETHAGQGTTLSGLRIKRIQAKGHNVDELQAKFDDIVREAELKQLEAAIDHLCAEVKVHQDVRSTTANIEGTIVRWKVELRKTDISEDQASSLCVAASAFAEELSKDSAVSRASKALQTEIDHKGKHKSLVNMNVSEGFVPSETSIREIVRNELRLSSGTTNRVDTSRQRKVSIVHSGPHGKQNTQTGVKRNGKSVPSVTATRGKPTRTPKGQPTPKFRPSLRPPTIPQFDQQIQDFCRRVRLQDKFSKQPQSSDFNPRLYVPTGWIPLRENPDLEDKLFALRKELQKSITAEKPHWRNKLSKQDGIKILPTDKNLGPALLSTDWVQAETLRHLYDELSYRKVTQQDWYANRTYVIHSCERLMSIYSRLISANVARFLRSFDHFMNPAKFYIIPKVHKDPMMGRPIAASHSYITRPISIFVDELIKPVMHLPTVLSDSGRLGSPGHLNVDLGQAGLLFNCSHALIKKVISNILPDLDYTVCYKKTVTIANLCKPNEHKKSEVFCKRADKKFKALGDPRICSLHFKESDIEISISGRKSVRSDCHPTIFDPTKSTNTVSSLSKRLAGRKAQCDEQPQAKKVCPRKLDEDSNKTCVDFSADAISVNRDHSYFCSQEQASSKSNSNGSDTTLSKAGGGGGIRVLTEIHAECNANTNKSGNTGYSITYPIMSAGGENGQGGRAPSHGNAGGGGGGLCSNAPGPRGGKGFREGGKGGEGILGPSHSGGDGGFGGGGGSGE</sequence>
<reference evidence="4" key="1">
    <citation type="journal article" date="2017" name="bioRxiv">
        <title>Comparative analysis of the genomes of Stylophora pistillata and Acropora digitifera provides evidence for extensive differences between species of corals.</title>
        <authorList>
            <person name="Voolstra C.R."/>
            <person name="Li Y."/>
            <person name="Liew Y.J."/>
            <person name="Baumgarten S."/>
            <person name="Zoccola D."/>
            <person name="Flot J.-F."/>
            <person name="Tambutte S."/>
            <person name="Allemand D."/>
            <person name="Aranda M."/>
        </authorList>
    </citation>
    <scope>NUCLEOTIDE SEQUENCE [LARGE SCALE GENOMIC DNA]</scope>
</reference>
<accession>A0A2B4SKY9</accession>
<comment type="caution">
    <text evidence="3">The sequence shown here is derived from an EMBL/GenBank/DDBJ whole genome shotgun (WGS) entry which is preliminary data.</text>
</comment>
<dbReference type="STRING" id="50429.A0A2B4SKY9"/>
<name>A0A2B4SKY9_STYPI</name>
<feature type="compositionally biased region" description="Gly residues" evidence="2">
    <location>
        <begin position="776"/>
        <end position="800"/>
    </location>
</feature>
<feature type="compositionally biased region" description="Polar residues" evidence="2">
    <location>
        <begin position="247"/>
        <end position="266"/>
    </location>
</feature>
<dbReference type="Proteomes" id="UP000225706">
    <property type="component" value="Unassembled WGS sequence"/>
</dbReference>
<evidence type="ECO:0000313" key="3">
    <source>
        <dbReference type="EMBL" id="PFX30036.1"/>
    </source>
</evidence>
<feature type="coiled-coil region" evidence="1">
    <location>
        <begin position="91"/>
        <end position="127"/>
    </location>
</feature>
<organism evidence="3 4">
    <name type="scientific">Stylophora pistillata</name>
    <name type="common">Smooth cauliflower coral</name>
    <dbReference type="NCBI Taxonomy" id="50429"/>
    <lineage>
        <taxon>Eukaryota</taxon>
        <taxon>Metazoa</taxon>
        <taxon>Cnidaria</taxon>
        <taxon>Anthozoa</taxon>
        <taxon>Hexacorallia</taxon>
        <taxon>Scleractinia</taxon>
        <taxon>Astrocoeniina</taxon>
        <taxon>Pocilloporidae</taxon>
        <taxon>Stylophora</taxon>
    </lineage>
</organism>
<evidence type="ECO:0008006" key="5">
    <source>
        <dbReference type="Google" id="ProtNLM"/>
    </source>
</evidence>
<evidence type="ECO:0000313" key="4">
    <source>
        <dbReference type="Proteomes" id="UP000225706"/>
    </source>
</evidence>
<evidence type="ECO:0000256" key="2">
    <source>
        <dbReference type="SAM" id="MobiDB-lite"/>
    </source>
</evidence>
<dbReference type="EMBL" id="LSMT01000056">
    <property type="protein sequence ID" value="PFX30036.1"/>
    <property type="molecule type" value="Genomic_DNA"/>
</dbReference>
<keyword evidence="1" id="KW-0175">Coiled coil</keyword>
<feature type="region of interest" description="Disordered" evidence="2">
    <location>
        <begin position="225"/>
        <end position="291"/>
    </location>
</feature>
<keyword evidence="4" id="KW-1185">Reference proteome</keyword>
<proteinExistence type="predicted"/>